<accession>A0A2P2R5E5</accession>
<evidence type="ECO:0000256" key="1">
    <source>
        <dbReference type="SAM" id="MobiDB-lite"/>
    </source>
</evidence>
<organism evidence="2">
    <name type="scientific">Rhizophora mucronata</name>
    <name type="common">Asiatic mangrove</name>
    <dbReference type="NCBI Taxonomy" id="61149"/>
    <lineage>
        <taxon>Eukaryota</taxon>
        <taxon>Viridiplantae</taxon>
        <taxon>Streptophyta</taxon>
        <taxon>Embryophyta</taxon>
        <taxon>Tracheophyta</taxon>
        <taxon>Spermatophyta</taxon>
        <taxon>Magnoliopsida</taxon>
        <taxon>eudicotyledons</taxon>
        <taxon>Gunneridae</taxon>
        <taxon>Pentapetalae</taxon>
        <taxon>rosids</taxon>
        <taxon>fabids</taxon>
        <taxon>Malpighiales</taxon>
        <taxon>Rhizophoraceae</taxon>
        <taxon>Rhizophora</taxon>
    </lineage>
</organism>
<reference evidence="2" key="1">
    <citation type="submission" date="2018-02" db="EMBL/GenBank/DDBJ databases">
        <title>Rhizophora mucronata_Transcriptome.</title>
        <authorList>
            <person name="Meera S.P."/>
            <person name="Sreeshan A."/>
            <person name="Augustine A."/>
        </authorList>
    </citation>
    <scope>NUCLEOTIDE SEQUENCE</scope>
    <source>
        <tissue evidence="2">Leaf</tissue>
    </source>
</reference>
<dbReference type="AlphaFoldDB" id="A0A2P2R5E5"/>
<feature type="compositionally biased region" description="Polar residues" evidence="1">
    <location>
        <begin position="1"/>
        <end position="11"/>
    </location>
</feature>
<name>A0A2P2R5E5_RHIMU</name>
<evidence type="ECO:0000313" key="2">
    <source>
        <dbReference type="EMBL" id="MBX74364.1"/>
    </source>
</evidence>
<sequence>MVQTPKNTMQSGCHKIGHGDRSEPRHGFFLIFKEKGYFQLTNIG</sequence>
<dbReference type="EMBL" id="GGEC01093880">
    <property type="protein sequence ID" value="MBX74364.1"/>
    <property type="molecule type" value="Transcribed_RNA"/>
</dbReference>
<feature type="region of interest" description="Disordered" evidence="1">
    <location>
        <begin position="1"/>
        <end position="21"/>
    </location>
</feature>
<protein>
    <submittedName>
        <fullName evidence="2">Uncharacterized protein</fullName>
    </submittedName>
</protein>
<proteinExistence type="predicted"/>